<dbReference type="PANTHER" id="PTHR45825:SF11">
    <property type="entry name" value="ALPHA AMYLASE DOMAIN-CONTAINING PROTEIN"/>
    <property type="match status" value="1"/>
</dbReference>
<dbReference type="InterPro" id="IPR013534">
    <property type="entry name" value="Starch_synth_cat_dom"/>
</dbReference>
<dbReference type="RefSeq" id="WP_341369306.1">
    <property type="nucleotide sequence ID" value="NZ_JBBPCO010000001.1"/>
</dbReference>
<reference evidence="11 12" key="1">
    <citation type="submission" date="2024-04" db="EMBL/GenBank/DDBJ databases">
        <authorList>
            <person name="Abashina T."/>
            <person name="Shaikin A."/>
        </authorList>
    </citation>
    <scope>NUCLEOTIDE SEQUENCE [LARGE SCALE GENOMIC DNA]</scope>
    <source>
        <strain evidence="11 12">AAFK</strain>
    </source>
</reference>
<dbReference type="HAMAP" id="MF_00484">
    <property type="entry name" value="Glycogen_synth"/>
    <property type="match status" value="1"/>
</dbReference>
<dbReference type="SUPFAM" id="SSF53756">
    <property type="entry name" value="UDP-Glycosyltransferase/glycogen phosphorylase"/>
    <property type="match status" value="1"/>
</dbReference>
<comment type="function">
    <text evidence="2 8">Synthesizes alpha-1,4-glucan chains using ADP-glucose.</text>
</comment>
<evidence type="ECO:0000256" key="5">
    <source>
        <dbReference type="ARBA" id="ARBA00022676"/>
    </source>
</evidence>
<keyword evidence="6 8" id="KW-0808">Transferase</keyword>
<dbReference type="Pfam" id="PF08323">
    <property type="entry name" value="Glyco_transf_5"/>
    <property type="match status" value="1"/>
</dbReference>
<organism evidence="11 12">
    <name type="scientific">Thermithiobacillus plumbiphilus</name>
    <dbReference type="NCBI Taxonomy" id="1729899"/>
    <lineage>
        <taxon>Bacteria</taxon>
        <taxon>Pseudomonadati</taxon>
        <taxon>Pseudomonadota</taxon>
        <taxon>Acidithiobacillia</taxon>
        <taxon>Acidithiobacillales</taxon>
        <taxon>Thermithiobacillaceae</taxon>
        <taxon>Thermithiobacillus</taxon>
    </lineage>
</organism>
<evidence type="ECO:0000256" key="1">
    <source>
        <dbReference type="ARBA" id="ARBA00001478"/>
    </source>
</evidence>
<dbReference type="PANTHER" id="PTHR45825">
    <property type="entry name" value="GRANULE-BOUND STARCH SYNTHASE 1, CHLOROPLASTIC/AMYLOPLASTIC"/>
    <property type="match status" value="1"/>
</dbReference>
<comment type="similarity">
    <text evidence="4 8">Belongs to the glycosyltransferase 1 family. Bacterial/plant glycogen synthase subfamily.</text>
</comment>
<dbReference type="EMBL" id="JBBPCO010000001">
    <property type="protein sequence ID" value="MEK8088240.1"/>
    <property type="molecule type" value="Genomic_DNA"/>
</dbReference>
<accession>A0ABU9D3U4</accession>
<evidence type="ECO:0000256" key="4">
    <source>
        <dbReference type="ARBA" id="ARBA00010281"/>
    </source>
</evidence>
<evidence type="ECO:0000259" key="9">
    <source>
        <dbReference type="Pfam" id="PF00534"/>
    </source>
</evidence>
<comment type="caution">
    <text evidence="11">The sequence shown here is derived from an EMBL/GenBank/DDBJ whole genome shotgun (WGS) entry which is preliminary data.</text>
</comment>
<dbReference type="InterPro" id="IPR001296">
    <property type="entry name" value="Glyco_trans_1"/>
</dbReference>
<dbReference type="Pfam" id="PF00534">
    <property type="entry name" value="Glycos_transf_1"/>
    <property type="match status" value="1"/>
</dbReference>
<evidence type="ECO:0000256" key="2">
    <source>
        <dbReference type="ARBA" id="ARBA00002764"/>
    </source>
</evidence>
<dbReference type="GO" id="GO:0009011">
    <property type="term" value="F:alpha-1,4-glucan glucosyltransferase (ADP-glucose donor) activity"/>
    <property type="evidence" value="ECO:0007669"/>
    <property type="project" value="UniProtKB-EC"/>
</dbReference>
<evidence type="ECO:0000256" key="7">
    <source>
        <dbReference type="ARBA" id="ARBA00023056"/>
    </source>
</evidence>
<name>A0ABU9D3U4_9PROT</name>
<feature type="domain" description="Starch synthase catalytic" evidence="10">
    <location>
        <begin position="3"/>
        <end position="245"/>
    </location>
</feature>
<comment type="catalytic activity">
    <reaction evidence="1 8">
        <text>[(1-&gt;4)-alpha-D-glucosyl](n) + ADP-alpha-D-glucose = [(1-&gt;4)-alpha-D-glucosyl](n+1) + ADP + H(+)</text>
        <dbReference type="Rhea" id="RHEA:18189"/>
        <dbReference type="Rhea" id="RHEA-COMP:9584"/>
        <dbReference type="Rhea" id="RHEA-COMP:9587"/>
        <dbReference type="ChEBI" id="CHEBI:15378"/>
        <dbReference type="ChEBI" id="CHEBI:15444"/>
        <dbReference type="ChEBI" id="CHEBI:57498"/>
        <dbReference type="ChEBI" id="CHEBI:456216"/>
        <dbReference type="EC" id="2.4.1.21"/>
    </reaction>
</comment>
<keyword evidence="7 8" id="KW-0320">Glycogen biosynthesis</keyword>
<evidence type="ECO:0000256" key="8">
    <source>
        <dbReference type="HAMAP-Rule" id="MF_00484"/>
    </source>
</evidence>
<feature type="binding site" evidence="8">
    <location>
        <position position="16"/>
    </location>
    <ligand>
        <name>ADP-alpha-D-glucose</name>
        <dbReference type="ChEBI" id="CHEBI:57498"/>
    </ligand>
</feature>
<keyword evidence="12" id="KW-1185">Reference proteome</keyword>
<dbReference type="NCBIfam" id="NF001899">
    <property type="entry name" value="PRK00654.1-2"/>
    <property type="match status" value="1"/>
</dbReference>
<dbReference type="InterPro" id="IPR011835">
    <property type="entry name" value="GS/SS"/>
</dbReference>
<dbReference type="Proteomes" id="UP001446205">
    <property type="component" value="Unassembled WGS sequence"/>
</dbReference>
<proteinExistence type="inferred from homology"/>
<feature type="domain" description="Glycosyl transferase family 1" evidence="9">
    <location>
        <begin position="299"/>
        <end position="453"/>
    </location>
</feature>
<dbReference type="NCBIfam" id="TIGR02095">
    <property type="entry name" value="glgA"/>
    <property type="match status" value="1"/>
</dbReference>
<sequence>MLRVLFVSSEMMPLSKTGGLGDVSFSLPAALRRLGHDVRVLTPFYGSVLQAGIGTGDLVAALPMPGFSEPVELRLYVDPRHGVPIYLLNYPPYYLRYGNIYQDPFGKDWSDNDLRFALLSRIGQEIAQARVSELDWRPQVVHANDWQSGLLPYLLELEARVGASRPATLFTVHNLAYQGIFPPSSVAKLGLPPADFHPLGTEYYGQFSFMKTALLYADRITTVSPTYAREIQTKAYGMGLEGLLQARSGVLSGILNGIDAEYWNPAQDSNLPATYSAADLAGKQTCKAALQQEMGLPVDANRLLFGSVGRLVTQKGMDLVADALPAMLRESGGQFVLLGSGDRELESRFQALAQEYPEQVAVRLGYDEGLAHRIEAGLDLFLMPSRFEPCGLNQMYSLAYGTLPLVRRTGGLADTVIDASPVALADGTANGFVFEDASSVALLEAFSHAVSTYSKPDLWRQLQQRGMTQDFSWDRAAQQYAHLYSQIIRF</sequence>
<protein>
    <recommendedName>
        <fullName evidence="8">Glycogen synthase</fullName>
        <ecNumber evidence="8">2.4.1.21</ecNumber>
    </recommendedName>
    <alternativeName>
        <fullName evidence="8">Starch [bacterial glycogen] synthase</fullName>
    </alternativeName>
</protein>
<gene>
    <name evidence="8 11" type="primary">glgA</name>
    <name evidence="11" type="ORF">WOB96_00545</name>
</gene>
<dbReference type="Gene3D" id="3.40.50.2000">
    <property type="entry name" value="Glycogen Phosphorylase B"/>
    <property type="match status" value="2"/>
</dbReference>
<dbReference type="CDD" id="cd03791">
    <property type="entry name" value="GT5_Glycogen_synthase_DULL1-like"/>
    <property type="match status" value="1"/>
</dbReference>
<keyword evidence="5 8" id="KW-0328">Glycosyltransferase</keyword>
<comment type="pathway">
    <text evidence="3 8">Glycan biosynthesis; glycogen biosynthesis.</text>
</comment>
<evidence type="ECO:0000256" key="3">
    <source>
        <dbReference type="ARBA" id="ARBA00004964"/>
    </source>
</evidence>
<evidence type="ECO:0000313" key="11">
    <source>
        <dbReference type="EMBL" id="MEK8088240.1"/>
    </source>
</evidence>
<evidence type="ECO:0000259" key="10">
    <source>
        <dbReference type="Pfam" id="PF08323"/>
    </source>
</evidence>
<dbReference type="EC" id="2.4.1.21" evidence="8"/>
<evidence type="ECO:0000256" key="6">
    <source>
        <dbReference type="ARBA" id="ARBA00022679"/>
    </source>
</evidence>
<evidence type="ECO:0000313" key="12">
    <source>
        <dbReference type="Proteomes" id="UP001446205"/>
    </source>
</evidence>